<feature type="transmembrane region" description="Helical" evidence="8">
    <location>
        <begin position="84"/>
        <end position="103"/>
    </location>
</feature>
<comment type="caution">
    <text evidence="9">The sequence shown here is derived from an EMBL/GenBank/DDBJ whole genome shotgun (WGS) entry which is preliminary data.</text>
</comment>
<organism evidence="9 10">
    <name type="scientific">Paenibacillus oenotherae</name>
    <dbReference type="NCBI Taxonomy" id="1435645"/>
    <lineage>
        <taxon>Bacteria</taxon>
        <taxon>Bacillati</taxon>
        <taxon>Bacillota</taxon>
        <taxon>Bacilli</taxon>
        <taxon>Bacillales</taxon>
        <taxon>Paenibacillaceae</taxon>
        <taxon>Paenibacillus</taxon>
    </lineage>
</organism>
<gene>
    <name evidence="9" type="ORF">K0T92_10200</name>
</gene>
<evidence type="ECO:0000256" key="2">
    <source>
        <dbReference type="ARBA" id="ARBA00022448"/>
    </source>
</evidence>
<dbReference type="RefSeq" id="WP_219872354.1">
    <property type="nucleotide sequence ID" value="NZ_JAHZIJ010000005.1"/>
</dbReference>
<dbReference type="Proteomes" id="UP000812277">
    <property type="component" value="Unassembled WGS sequence"/>
</dbReference>
<dbReference type="InterPro" id="IPR045324">
    <property type="entry name" value="Small_multidrug_res"/>
</dbReference>
<comment type="subcellular location">
    <subcellularLocation>
        <location evidence="1 7">Cell membrane</location>
        <topology evidence="1 7">Multi-pass membrane protein</topology>
    </subcellularLocation>
</comment>
<dbReference type="EMBL" id="JAHZIJ010000005">
    <property type="protein sequence ID" value="MBW7475119.1"/>
    <property type="molecule type" value="Genomic_DNA"/>
</dbReference>
<dbReference type="InterPro" id="IPR037185">
    <property type="entry name" value="EmrE-like"/>
</dbReference>
<protein>
    <submittedName>
        <fullName evidence="9">Multidrug efflux SMR transporter</fullName>
    </submittedName>
</protein>
<comment type="similarity">
    <text evidence="7">Belongs to the drug/metabolite transporter (DMT) superfamily. Small multidrug resistance (SMR) (TC 2.A.7.1) family.</text>
</comment>
<keyword evidence="10" id="KW-1185">Reference proteome</keyword>
<evidence type="ECO:0000313" key="10">
    <source>
        <dbReference type="Proteomes" id="UP000812277"/>
    </source>
</evidence>
<reference evidence="9 10" key="1">
    <citation type="submission" date="2021-07" db="EMBL/GenBank/DDBJ databases">
        <title>Paenibacillus radiodurans sp. nov., isolated from the southeastern edge of Tengger Desert.</title>
        <authorList>
            <person name="Zhang G."/>
        </authorList>
    </citation>
    <scope>NUCLEOTIDE SEQUENCE [LARGE SCALE GENOMIC DNA]</scope>
    <source>
        <strain evidence="9 10">DT7-4</strain>
    </source>
</reference>
<name>A0ABS7D5J6_9BACL</name>
<evidence type="ECO:0000256" key="7">
    <source>
        <dbReference type="RuleBase" id="RU003942"/>
    </source>
</evidence>
<keyword evidence="5 8" id="KW-1133">Transmembrane helix</keyword>
<evidence type="ECO:0000256" key="6">
    <source>
        <dbReference type="ARBA" id="ARBA00023136"/>
    </source>
</evidence>
<keyword evidence="2" id="KW-0813">Transport</keyword>
<dbReference type="PANTHER" id="PTHR30561:SF0">
    <property type="entry name" value="GUANIDINIUM EXPORTER"/>
    <property type="match status" value="1"/>
</dbReference>
<evidence type="ECO:0000313" key="9">
    <source>
        <dbReference type="EMBL" id="MBW7475119.1"/>
    </source>
</evidence>
<accession>A0ABS7D5J6</accession>
<dbReference type="Pfam" id="PF00893">
    <property type="entry name" value="Multi_Drug_Res"/>
    <property type="match status" value="1"/>
</dbReference>
<dbReference type="InterPro" id="IPR000390">
    <property type="entry name" value="Small_drug/metabolite_transptr"/>
</dbReference>
<evidence type="ECO:0000256" key="4">
    <source>
        <dbReference type="ARBA" id="ARBA00022692"/>
    </source>
</evidence>
<evidence type="ECO:0000256" key="5">
    <source>
        <dbReference type="ARBA" id="ARBA00022989"/>
    </source>
</evidence>
<feature type="transmembrane region" description="Helical" evidence="8">
    <location>
        <begin position="59"/>
        <end position="78"/>
    </location>
</feature>
<evidence type="ECO:0000256" key="8">
    <source>
        <dbReference type="SAM" id="Phobius"/>
    </source>
</evidence>
<feature type="transmembrane region" description="Helical" evidence="8">
    <location>
        <begin position="29"/>
        <end position="47"/>
    </location>
</feature>
<proteinExistence type="inferred from homology"/>
<keyword evidence="3" id="KW-1003">Cell membrane</keyword>
<dbReference type="SUPFAM" id="SSF103481">
    <property type="entry name" value="Multidrug resistance efflux transporter EmrE"/>
    <property type="match status" value="1"/>
</dbReference>
<keyword evidence="6 8" id="KW-0472">Membrane</keyword>
<evidence type="ECO:0000256" key="3">
    <source>
        <dbReference type="ARBA" id="ARBA00022475"/>
    </source>
</evidence>
<dbReference type="PANTHER" id="PTHR30561">
    <property type="entry name" value="SMR FAMILY PROTON-DEPENDENT DRUG EFFLUX TRANSPORTER SUGE"/>
    <property type="match status" value="1"/>
</dbReference>
<keyword evidence="4 7" id="KW-0812">Transmembrane</keyword>
<dbReference type="Gene3D" id="1.10.3730.20">
    <property type="match status" value="1"/>
</dbReference>
<evidence type="ECO:0000256" key="1">
    <source>
        <dbReference type="ARBA" id="ARBA00004651"/>
    </source>
</evidence>
<sequence length="122" mass="12927">MAWLYLIIGGLFEVGWAFGLKEADGFTRLLPSVLTIAAMVASFVCFAKSLQRIEIGTAYAAFTGIGTAGTVVIGMLVLGEPAELLKLFFVALLLGGIIGLKMISSKPDSAAEETDNERAQQI</sequence>